<dbReference type="AlphaFoldDB" id="A0A0K6G9J3"/>
<dbReference type="EMBL" id="CYGV01001523">
    <property type="protein sequence ID" value="CUA75287.1"/>
    <property type="molecule type" value="Genomic_DNA"/>
</dbReference>
<keyword evidence="1" id="KW-0732">Signal</keyword>
<protein>
    <submittedName>
        <fullName evidence="2">Uncharacterized protein</fullName>
    </submittedName>
</protein>
<reference evidence="2 3" key="1">
    <citation type="submission" date="2015-07" db="EMBL/GenBank/DDBJ databases">
        <authorList>
            <person name="Noorani M."/>
        </authorList>
    </citation>
    <scope>NUCLEOTIDE SEQUENCE [LARGE SCALE GENOMIC DNA]</scope>
    <source>
        <strain evidence="2">BBA 69670</strain>
    </source>
</reference>
<keyword evidence="3" id="KW-1185">Reference proteome</keyword>
<dbReference type="Proteomes" id="UP000044841">
    <property type="component" value="Unassembled WGS sequence"/>
</dbReference>
<feature type="chain" id="PRO_5005503133" evidence="1">
    <location>
        <begin position="21"/>
        <end position="74"/>
    </location>
</feature>
<proteinExistence type="predicted"/>
<evidence type="ECO:0000313" key="3">
    <source>
        <dbReference type="Proteomes" id="UP000044841"/>
    </source>
</evidence>
<accession>A0A0K6G9J3</accession>
<gene>
    <name evidence="2" type="ORF">RSOLAG22IIIB_05825</name>
</gene>
<evidence type="ECO:0000256" key="1">
    <source>
        <dbReference type="SAM" id="SignalP"/>
    </source>
</evidence>
<feature type="signal peptide" evidence="1">
    <location>
        <begin position="1"/>
        <end position="20"/>
    </location>
</feature>
<name>A0A0K6G9J3_9AGAM</name>
<sequence length="74" mass="7831">MKGIFALVASFVVLAPAVLASPASLERRCSDAGGQCGYGYMLPDCCTGRCEYAPGEDPTLEYNRGKMLIGHCVV</sequence>
<evidence type="ECO:0000313" key="2">
    <source>
        <dbReference type="EMBL" id="CUA75287.1"/>
    </source>
</evidence>
<organism evidence="2 3">
    <name type="scientific">Rhizoctonia solani</name>
    <dbReference type="NCBI Taxonomy" id="456999"/>
    <lineage>
        <taxon>Eukaryota</taxon>
        <taxon>Fungi</taxon>
        <taxon>Dikarya</taxon>
        <taxon>Basidiomycota</taxon>
        <taxon>Agaricomycotina</taxon>
        <taxon>Agaricomycetes</taxon>
        <taxon>Cantharellales</taxon>
        <taxon>Ceratobasidiaceae</taxon>
        <taxon>Rhizoctonia</taxon>
    </lineage>
</organism>